<dbReference type="NCBIfam" id="TIGR00231">
    <property type="entry name" value="small_GTP"/>
    <property type="match status" value="1"/>
</dbReference>
<dbReference type="EMBL" id="JBBJCI010000034">
    <property type="protein sequence ID" value="KAK7253616.1"/>
    <property type="molecule type" value="Genomic_DNA"/>
</dbReference>
<dbReference type="Proteomes" id="UP001363151">
    <property type="component" value="Unassembled WGS sequence"/>
</dbReference>
<feature type="domain" description="Tr-type G" evidence="3">
    <location>
        <begin position="22"/>
        <end position="252"/>
    </location>
</feature>
<dbReference type="Gene3D" id="2.40.30.10">
    <property type="entry name" value="Translation factors"/>
    <property type="match status" value="1"/>
</dbReference>
<reference evidence="4 5" key="1">
    <citation type="submission" date="2024-03" db="EMBL/GenBank/DDBJ databases">
        <title>Aureococcus anophagefferens CCMP1851 and Kratosvirus quantuckense: Draft genome of a second virus-susceptible host strain in the model system.</title>
        <authorList>
            <person name="Chase E."/>
            <person name="Truchon A.R."/>
            <person name="Schepens W."/>
            <person name="Wilhelm S.W."/>
        </authorList>
    </citation>
    <scope>NUCLEOTIDE SEQUENCE [LARGE SCALE GENOMIC DNA]</scope>
    <source>
        <strain evidence="4 5">CCMP1851</strain>
    </source>
</reference>
<gene>
    <name evidence="4" type="primary">EFTUD1</name>
    <name evidence="4" type="ORF">SO694_00002016</name>
</gene>
<dbReference type="PRINTS" id="PR00315">
    <property type="entry name" value="ELONGATNFCT"/>
</dbReference>
<dbReference type="PROSITE" id="PS51722">
    <property type="entry name" value="G_TR_2"/>
    <property type="match status" value="1"/>
</dbReference>
<dbReference type="SUPFAM" id="SSF52540">
    <property type="entry name" value="P-loop containing nucleoside triphosphate hydrolases"/>
    <property type="match status" value="1"/>
</dbReference>
<dbReference type="InterPro" id="IPR000795">
    <property type="entry name" value="T_Tr_GTP-bd_dom"/>
</dbReference>
<protein>
    <submittedName>
        <fullName evidence="4">GTPase</fullName>
    </submittedName>
</protein>
<evidence type="ECO:0000259" key="3">
    <source>
        <dbReference type="PROSITE" id="PS51722"/>
    </source>
</evidence>
<feature type="region of interest" description="Disordered" evidence="2">
    <location>
        <begin position="646"/>
        <end position="703"/>
    </location>
</feature>
<dbReference type="PANTHER" id="PTHR42908">
    <property type="entry name" value="TRANSLATION ELONGATION FACTOR-RELATED"/>
    <property type="match status" value="1"/>
</dbReference>
<proteinExistence type="predicted"/>
<feature type="compositionally biased region" description="Polar residues" evidence="2">
    <location>
        <begin position="694"/>
        <end position="703"/>
    </location>
</feature>
<organism evidence="4 5">
    <name type="scientific">Aureococcus anophagefferens</name>
    <name type="common">Harmful bloom alga</name>
    <dbReference type="NCBI Taxonomy" id="44056"/>
    <lineage>
        <taxon>Eukaryota</taxon>
        <taxon>Sar</taxon>
        <taxon>Stramenopiles</taxon>
        <taxon>Ochrophyta</taxon>
        <taxon>Pelagophyceae</taxon>
        <taxon>Pelagomonadales</taxon>
        <taxon>Pelagomonadaceae</taxon>
        <taxon>Aureococcus</taxon>
    </lineage>
</organism>
<dbReference type="Gene3D" id="3.30.70.870">
    <property type="entry name" value="Elongation Factor G (Translational Gtpase), domain 3"/>
    <property type="match status" value="1"/>
</dbReference>
<feature type="compositionally biased region" description="Basic residues" evidence="2">
    <location>
        <begin position="664"/>
        <end position="679"/>
    </location>
</feature>
<feature type="compositionally biased region" description="Basic and acidic residues" evidence="2">
    <location>
        <begin position="653"/>
        <end position="663"/>
    </location>
</feature>
<sequence>MSSTKKRPPSGAELVALWRQPRRSRAICVLGHVDHGKSSLVDWLLAENGHIPARLAGTLRYLDDTVDEQERGITMRASAITILHRRVGPPPQAWETGDKGDRDYAITLVDSPGHIDFSHDACAATRLSDGAVIVVDVVEGVRVQTRFALRAACAERLAPILVLNKLDRLAVETADSPMEAFLRLRRVLENANAALHEALRLHGCDDAFAARAAFAAEKGNVVFASALDGWGFTALQVAKVLLPRFPAKTTPKALATVLFGDFALDGDKVKRLRDPSYPDDAIFPTLVLAPLFQLLTGTALDDLGPWFEPDEKPSRKKRSVADDARACLRRKFPATDALCKAVVERVPPPEAALGLRTAALLPDSASPLAALVRACDADGLPLAYVAKNFSRPGSDAVACAVRVLSGTLRAGAALRVGESGAAVVVDAVSAMMGGELVPIDEARAGCVACLGPGVAAALGELKRATLADPSLDGVLAAPSGATALPLVRVAVAAQRRAESARLDRGLRLLQALDAAATVEFRNDGEKVVGCVGELHLDQALRDLRAYCGGDEAIALDVSEPIVGFREGLAEPSGAPCKRPPPWRDEDGFAAWEGRTFADDWPSGRGGARGTFADDALGFAWTPGHGTAPQMAFDGFAVMDVDPFWTPTTEDEREEHGDVDDRASRRERRAARHRRVRSRGRPAGDALTLDKSAEAQKSNARIKG</sequence>
<keyword evidence="5" id="KW-1185">Reference proteome</keyword>
<name>A0ABR1GCS7_AURAN</name>
<evidence type="ECO:0000313" key="4">
    <source>
        <dbReference type="EMBL" id="KAK7253616.1"/>
    </source>
</evidence>
<comment type="subcellular location">
    <subcellularLocation>
        <location evidence="1">Plastid</location>
        <location evidence="1">Chloroplast</location>
    </subcellularLocation>
</comment>
<dbReference type="InterPro" id="IPR009000">
    <property type="entry name" value="Transl_B-barrel_sf"/>
</dbReference>
<dbReference type="Pfam" id="PF00009">
    <property type="entry name" value="GTP_EFTU"/>
    <property type="match status" value="1"/>
</dbReference>
<dbReference type="InterPro" id="IPR005225">
    <property type="entry name" value="Small_GTP-bd"/>
</dbReference>
<dbReference type="InterPro" id="IPR027417">
    <property type="entry name" value="P-loop_NTPase"/>
</dbReference>
<dbReference type="PANTHER" id="PTHR42908:SF3">
    <property type="entry name" value="ELONGATION FACTOR-LIKE GTPASE 1"/>
    <property type="match status" value="1"/>
</dbReference>
<evidence type="ECO:0000313" key="5">
    <source>
        <dbReference type="Proteomes" id="UP001363151"/>
    </source>
</evidence>
<dbReference type="InterPro" id="IPR035647">
    <property type="entry name" value="EFG_III/V"/>
</dbReference>
<evidence type="ECO:0000256" key="1">
    <source>
        <dbReference type="ARBA" id="ARBA00004229"/>
    </source>
</evidence>
<comment type="caution">
    <text evidence="4">The sequence shown here is derived from an EMBL/GenBank/DDBJ whole genome shotgun (WGS) entry which is preliminary data.</text>
</comment>
<accession>A0ABR1GCS7</accession>
<dbReference type="SUPFAM" id="SSF54980">
    <property type="entry name" value="EF-G C-terminal domain-like"/>
    <property type="match status" value="1"/>
</dbReference>
<dbReference type="Gene3D" id="3.40.50.300">
    <property type="entry name" value="P-loop containing nucleotide triphosphate hydrolases"/>
    <property type="match status" value="1"/>
</dbReference>
<dbReference type="SUPFAM" id="SSF50447">
    <property type="entry name" value="Translation proteins"/>
    <property type="match status" value="1"/>
</dbReference>
<evidence type="ECO:0000256" key="2">
    <source>
        <dbReference type="SAM" id="MobiDB-lite"/>
    </source>
</evidence>